<comment type="subcellular location">
    <subcellularLocation>
        <location evidence="1">Nucleus</location>
    </subcellularLocation>
</comment>
<name>A0A8M1P4G4_DANRE</name>
<reference evidence="7" key="2">
    <citation type="submission" date="2025-08" db="UniProtKB">
        <authorList>
            <consortium name="RefSeq"/>
        </authorList>
    </citation>
    <scope>IDENTIFICATION</scope>
    <source>
        <strain evidence="7">Tuebingen</strain>
    </source>
</reference>
<organism evidence="6 7">
    <name type="scientific">Danio rerio</name>
    <name type="common">Zebrafish</name>
    <name type="synonym">Brachydanio rerio</name>
    <dbReference type="NCBI Taxonomy" id="7955"/>
    <lineage>
        <taxon>Eukaryota</taxon>
        <taxon>Metazoa</taxon>
        <taxon>Chordata</taxon>
        <taxon>Craniata</taxon>
        <taxon>Vertebrata</taxon>
        <taxon>Euteleostomi</taxon>
        <taxon>Actinopterygii</taxon>
        <taxon>Neopterygii</taxon>
        <taxon>Teleostei</taxon>
        <taxon>Ostariophysi</taxon>
        <taxon>Cypriniformes</taxon>
        <taxon>Danionidae</taxon>
        <taxon>Danioninae</taxon>
        <taxon>Danio</taxon>
    </lineage>
</organism>
<dbReference type="InterPro" id="IPR002775">
    <property type="entry name" value="DNA/RNA-bd_Alba-like"/>
</dbReference>
<dbReference type="Proteomes" id="UP000000437">
    <property type="component" value="Chromosome 18"/>
</dbReference>
<evidence type="ECO:0000313" key="6">
    <source>
        <dbReference type="Proteomes" id="UP000000437"/>
    </source>
</evidence>
<dbReference type="GO" id="GO:0001682">
    <property type="term" value="P:tRNA 5'-leader removal"/>
    <property type="evidence" value="ECO:0000318"/>
    <property type="project" value="GO_Central"/>
</dbReference>
<comment type="similarity">
    <text evidence="2">Belongs to the histone-like Alba family.</text>
</comment>
<evidence type="ECO:0000256" key="3">
    <source>
        <dbReference type="ARBA" id="ARBA00023242"/>
    </source>
</evidence>
<dbReference type="InterPro" id="IPR036882">
    <property type="entry name" value="Alba-like_dom_sf"/>
</dbReference>
<proteinExistence type="inferred from homology"/>
<evidence type="ECO:0000259" key="5">
    <source>
        <dbReference type="Pfam" id="PF01918"/>
    </source>
</evidence>
<dbReference type="GO" id="GO:0003723">
    <property type="term" value="F:RNA binding"/>
    <property type="evidence" value="ECO:0000318"/>
    <property type="project" value="GO_Central"/>
</dbReference>
<keyword evidence="3" id="KW-0539">Nucleus</keyword>
<dbReference type="AlphaFoldDB" id="A0A8M1P4G4"/>
<sequence>MELSGSANLQLNNSAGFKRVCRLEDELCCPFPNLTAGVLEMRVKEGSKIRNLMGFSMARMQDGAALRQVVFSGSGRAVTKTITCAEIMKRKMPGLHQISKLQYRGLREVWESQDRGDAQVTVHRTLPSISILLSKDPLDPLEPGYQPPEDHQDLLEPGNQSLKQDLLEPGYQPLKDTKDLLEPGYQPLKSPKHLLDPRFQVIKDPKNLLEPGSQPPKNQDGLDPGYQLIKDPKNLLEPRYQPLKDTKDSLEPRFQLIKDPKNLLEPRYQPIKDTKDLMDSRYQLLKDPKDPLEARYQLIKDPKQRLEPGYQHPLKRSGEPSADCLLEPQVKRVCV</sequence>
<feature type="domain" description="DNA/RNA-binding protein Alba-like" evidence="5">
    <location>
        <begin position="40"/>
        <end position="103"/>
    </location>
</feature>
<dbReference type="OMA" id="GHQPPRY"/>
<keyword evidence="6" id="KW-1185">Reference proteome</keyword>
<evidence type="ECO:0000313" key="7">
    <source>
        <dbReference type="RefSeq" id="NP_001338628.1"/>
    </source>
</evidence>
<dbReference type="SMR" id="A0A8M1P4G4"/>
<feature type="region of interest" description="Disordered" evidence="4">
    <location>
        <begin position="137"/>
        <end position="156"/>
    </location>
</feature>
<dbReference type="FunCoup" id="A0A8M1P4G4">
    <property type="interactions" value="72"/>
</dbReference>
<dbReference type="PANTHER" id="PTHR13516">
    <property type="entry name" value="RIBONUCLEASE P SUBUNIT P25"/>
    <property type="match status" value="1"/>
</dbReference>
<reference evidence="7" key="1">
    <citation type="journal article" date="2011" name="Brief. Bioinform.">
        <title>Phylogenetic-based propagation of functional annotations within the Gene Ontology consortium.</title>
        <authorList>
            <person name="Gaudet P."/>
            <person name="Livstone M.S."/>
            <person name="Lewis S.E."/>
            <person name="Thomas P.D."/>
        </authorList>
    </citation>
    <scope>NUCLEOTIDE SEQUENCE</scope>
    <source>
        <strain evidence="7">Tuebingen</strain>
    </source>
</reference>
<dbReference type="PANTHER" id="PTHR13516:SF5">
    <property type="entry name" value="RIBONUCLEASE P PROTEIN SUBUNIT P25"/>
    <property type="match status" value="1"/>
</dbReference>
<accession>A0A8M1P4G4</accession>
<evidence type="ECO:0000256" key="4">
    <source>
        <dbReference type="SAM" id="MobiDB-lite"/>
    </source>
</evidence>
<dbReference type="Pfam" id="PF01918">
    <property type="entry name" value="Alba"/>
    <property type="match status" value="1"/>
</dbReference>
<dbReference type="RefSeq" id="NP_001338628.1">
    <property type="nucleotide sequence ID" value="NM_001351699.1"/>
</dbReference>
<dbReference type="Gene3D" id="3.30.110.20">
    <property type="entry name" value="Alba-like domain"/>
    <property type="match status" value="1"/>
</dbReference>
<evidence type="ECO:0000256" key="1">
    <source>
        <dbReference type="ARBA" id="ARBA00004123"/>
    </source>
</evidence>
<evidence type="ECO:0000313" key="8">
    <source>
        <dbReference type="ZFIN" id="ZDB-GENE-170530-4"/>
    </source>
</evidence>
<dbReference type="GeneID" id="101885168"/>
<dbReference type="AGR" id="ZFIN:ZDB-GENE-170530-4"/>
<evidence type="ECO:0000256" key="2">
    <source>
        <dbReference type="ARBA" id="ARBA00008018"/>
    </source>
</evidence>
<dbReference type="GO" id="GO:0000172">
    <property type="term" value="C:ribonuclease MRP complex"/>
    <property type="evidence" value="ECO:0000318"/>
    <property type="project" value="GO_Central"/>
</dbReference>
<dbReference type="CTD" id="101885168"/>
<dbReference type="KEGG" id="dre:101885168"/>
<gene>
    <name evidence="7 8" type="primary">rpp25b</name>
</gene>
<dbReference type="ZFIN" id="ZDB-GENE-170530-4">
    <property type="gene designation" value="rpp25b"/>
</dbReference>
<dbReference type="GO" id="GO:0005634">
    <property type="term" value="C:nucleus"/>
    <property type="evidence" value="ECO:0007669"/>
    <property type="project" value="UniProtKB-SubCell"/>
</dbReference>
<dbReference type="SUPFAM" id="SSF82704">
    <property type="entry name" value="AlbA-like"/>
    <property type="match status" value="1"/>
</dbReference>
<protein>
    <submittedName>
        <fullName evidence="7">Ribonuclease P protein subunit p25b</fullName>
    </submittedName>
</protein>
<dbReference type="InterPro" id="IPR051958">
    <property type="entry name" value="Alba-like_NAB"/>
</dbReference>
<dbReference type="OrthoDB" id="424402at2759"/>